<comment type="caution">
    <text evidence="2">The sequence shown here is derived from an EMBL/GenBank/DDBJ whole genome shotgun (WGS) entry which is preliminary data.</text>
</comment>
<dbReference type="InterPro" id="IPR043519">
    <property type="entry name" value="NT_sf"/>
</dbReference>
<name>A0ABU2F5K3_HALAR</name>
<dbReference type="Proteomes" id="UP001248536">
    <property type="component" value="Unassembled WGS sequence"/>
</dbReference>
<gene>
    <name evidence="2" type="ORF">NC662_19240</name>
</gene>
<evidence type="ECO:0000313" key="2">
    <source>
        <dbReference type="EMBL" id="MDS0255842.1"/>
    </source>
</evidence>
<protein>
    <submittedName>
        <fullName evidence="2">Nucleotidyltransferase domain-containing protein</fullName>
    </submittedName>
</protein>
<dbReference type="RefSeq" id="WP_160163331.1">
    <property type="nucleotide sequence ID" value="NZ_BAABDY010000005.1"/>
</dbReference>
<dbReference type="Pfam" id="PF01909">
    <property type="entry name" value="NTP_transf_2"/>
    <property type="match status" value="1"/>
</dbReference>
<evidence type="ECO:0000313" key="3">
    <source>
        <dbReference type="Proteomes" id="UP001248536"/>
    </source>
</evidence>
<dbReference type="SUPFAM" id="SSF81301">
    <property type="entry name" value="Nucleotidyltransferase"/>
    <property type="match status" value="1"/>
</dbReference>
<proteinExistence type="predicted"/>
<keyword evidence="3" id="KW-1185">Reference proteome</keyword>
<organism evidence="2 3">
    <name type="scientific">Haloarcula argentinensis</name>
    <dbReference type="NCBI Taxonomy" id="43776"/>
    <lineage>
        <taxon>Archaea</taxon>
        <taxon>Methanobacteriati</taxon>
        <taxon>Methanobacteriota</taxon>
        <taxon>Stenosarchaea group</taxon>
        <taxon>Halobacteria</taxon>
        <taxon>Halobacteriales</taxon>
        <taxon>Haloarculaceae</taxon>
        <taxon>Haloarcula</taxon>
    </lineage>
</organism>
<reference evidence="2 3" key="1">
    <citation type="submission" date="2022-06" db="EMBL/GenBank/DDBJ databases">
        <title>Haloarcula sp. a new haloarchaeum isolate from saline soil.</title>
        <authorList>
            <person name="Strakova D."/>
            <person name="Galisteo C."/>
            <person name="Sanchez-Porro C."/>
            <person name="Ventosa A."/>
        </authorList>
    </citation>
    <scope>NUCLEOTIDE SEQUENCE [LARGE SCALE GENOMIC DNA]</scope>
    <source>
        <strain evidence="2 3">JCM 15760</strain>
    </source>
</reference>
<dbReference type="EMBL" id="JAMQCP010000005">
    <property type="protein sequence ID" value="MDS0255842.1"/>
    <property type="molecule type" value="Genomic_DNA"/>
</dbReference>
<feature type="domain" description="Polymerase nucleotidyl transferase" evidence="1">
    <location>
        <begin position="38"/>
        <end position="103"/>
    </location>
</feature>
<sequence length="121" mass="14081">MSDESLGPRDRRSLPSAREIAEEVYHIGEENDVQPSIVIVFRSYSNDEATPESDVDIVVVTPHVKGEGFYERRKHWGWDWDYQNYPTADLIILTPTEFDDYKSRREHIVSTAVSTGERFEF</sequence>
<dbReference type="CDD" id="cd05403">
    <property type="entry name" value="NT_KNTase_like"/>
    <property type="match status" value="1"/>
</dbReference>
<dbReference type="InterPro" id="IPR002934">
    <property type="entry name" value="Polymerase_NTP_transf_dom"/>
</dbReference>
<dbReference type="Gene3D" id="3.30.460.10">
    <property type="entry name" value="Beta Polymerase, domain 2"/>
    <property type="match status" value="1"/>
</dbReference>
<evidence type="ECO:0000259" key="1">
    <source>
        <dbReference type="Pfam" id="PF01909"/>
    </source>
</evidence>
<accession>A0ABU2F5K3</accession>